<name>A0A0P9H8L5_9CHLR</name>
<dbReference type="EMBL" id="LJCR01001521">
    <property type="protein sequence ID" value="KPV50216.1"/>
    <property type="molecule type" value="Genomic_DNA"/>
</dbReference>
<evidence type="ECO:0000313" key="2">
    <source>
        <dbReference type="EMBL" id="KPV50216.1"/>
    </source>
</evidence>
<evidence type="ECO:0000313" key="3">
    <source>
        <dbReference type="Proteomes" id="UP000050509"/>
    </source>
</evidence>
<keyword evidence="1" id="KW-0732">Signal</keyword>
<dbReference type="InterPro" id="IPR025092">
    <property type="entry name" value="Glyco_hydro_66"/>
</dbReference>
<dbReference type="Gene3D" id="3.20.20.80">
    <property type="entry name" value="Glycosidases"/>
    <property type="match status" value="1"/>
</dbReference>
<organism evidence="2 3">
    <name type="scientific">Kouleothrix aurantiaca</name>
    <dbReference type="NCBI Taxonomy" id="186479"/>
    <lineage>
        <taxon>Bacteria</taxon>
        <taxon>Bacillati</taxon>
        <taxon>Chloroflexota</taxon>
        <taxon>Chloroflexia</taxon>
        <taxon>Chloroflexales</taxon>
        <taxon>Roseiflexineae</taxon>
        <taxon>Roseiflexaceae</taxon>
        <taxon>Kouleothrix</taxon>
    </lineage>
</organism>
<dbReference type="AlphaFoldDB" id="A0A0P9H8L5"/>
<dbReference type="Pfam" id="PF13199">
    <property type="entry name" value="Glyco_hydro_66"/>
    <property type="match status" value="1"/>
</dbReference>
<protein>
    <recommendedName>
        <fullName evidence="4">Glycosyl hydrolase-like 10 domain-containing protein</fullName>
    </recommendedName>
</protein>
<dbReference type="Proteomes" id="UP000050509">
    <property type="component" value="Unassembled WGS sequence"/>
</dbReference>
<sequence length="379" mass="41520">MLGDAAPAAFTVVLPPETPRGYGLDATLYADDGVLLARGSGALDVLERWSQAPRYGFLSDFAPGQRDVPERCDSLLRKHLNVVQFYDWMWRHYILIPPPHAVDPADQGFTDALGRRLSLATVRDAIASVQGRGAAALAYGAVYGAEPEYADQHPELALFDEQGQRVSLAELFYIMNIAPGSPWVAPLVEEFARCVRELDFDGIHLDQYGFPKTATDASGALVDLSEHFPPLIDAARAAVVAAKPSAGVIFNAVGNWPIETVAPTTQDVVYIEVWPPDVSYNDLRRLVREARRLGGNKPVILAAYLSPFLECAPADLPRAEAAALLATAVIAAVGGSHLLLGERDGILCDPYYPKYATLRPGFVPELHRYYDFLVRYEEW</sequence>
<accession>A0A0P9H8L5</accession>
<evidence type="ECO:0008006" key="4">
    <source>
        <dbReference type="Google" id="ProtNLM"/>
    </source>
</evidence>
<evidence type="ECO:0000256" key="1">
    <source>
        <dbReference type="ARBA" id="ARBA00022729"/>
    </source>
</evidence>
<comment type="caution">
    <text evidence="2">The sequence shown here is derived from an EMBL/GenBank/DDBJ whole genome shotgun (WGS) entry which is preliminary data.</text>
</comment>
<feature type="non-terminal residue" evidence="2">
    <location>
        <position position="379"/>
    </location>
</feature>
<gene>
    <name evidence="2" type="ORF">SE17_28260</name>
</gene>
<proteinExistence type="predicted"/>
<keyword evidence="3" id="KW-1185">Reference proteome</keyword>
<reference evidence="2 3" key="1">
    <citation type="submission" date="2015-09" db="EMBL/GenBank/DDBJ databases">
        <title>Draft genome sequence of Kouleothrix aurantiaca JCM 19913.</title>
        <authorList>
            <person name="Hemp J."/>
        </authorList>
    </citation>
    <scope>NUCLEOTIDE SEQUENCE [LARGE SCALE GENOMIC DNA]</scope>
    <source>
        <strain evidence="2 3">COM-B</strain>
    </source>
</reference>
<dbReference type="CDD" id="cd14745">
    <property type="entry name" value="GH66"/>
    <property type="match status" value="1"/>
</dbReference>